<sequence>MREIDVACPECGEHFRVNQQMLQTLRKTGCVLCQAPLSEGMKQA</sequence>
<dbReference type="AlphaFoldDB" id="A0A1H7I2W7"/>
<organism evidence="1 2">
    <name type="scientific">Haloferax larsenii</name>
    <dbReference type="NCBI Taxonomy" id="302484"/>
    <lineage>
        <taxon>Archaea</taxon>
        <taxon>Methanobacteriati</taxon>
        <taxon>Methanobacteriota</taxon>
        <taxon>Stenosarchaea group</taxon>
        <taxon>Halobacteria</taxon>
        <taxon>Halobacteriales</taxon>
        <taxon>Haloferacaceae</taxon>
        <taxon>Haloferax</taxon>
    </lineage>
</organism>
<dbReference type="Proteomes" id="UP000183894">
    <property type="component" value="Unassembled WGS sequence"/>
</dbReference>
<gene>
    <name evidence="1" type="ORF">SAMN04488691_101771</name>
</gene>
<dbReference type="EMBL" id="FOAD01000001">
    <property type="protein sequence ID" value="SEK56886.1"/>
    <property type="molecule type" value="Genomic_DNA"/>
</dbReference>
<protein>
    <recommendedName>
        <fullName evidence="3">MJ0042 family finger-like domain-containing protein</fullName>
    </recommendedName>
</protein>
<evidence type="ECO:0000313" key="2">
    <source>
        <dbReference type="Proteomes" id="UP000183894"/>
    </source>
</evidence>
<accession>A0A1H7I2W7</accession>
<evidence type="ECO:0008006" key="3">
    <source>
        <dbReference type="Google" id="ProtNLM"/>
    </source>
</evidence>
<evidence type="ECO:0000313" key="1">
    <source>
        <dbReference type="EMBL" id="SEK56886.1"/>
    </source>
</evidence>
<dbReference type="Pfam" id="PF24441">
    <property type="entry name" value="DUF7560"/>
    <property type="match status" value="1"/>
</dbReference>
<proteinExistence type="predicted"/>
<name>A0A1H7I2W7_HALLR</name>
<dbReference type="InterPro" id="IPR055982">
    <property type="entry name" value="DUF7560"/>
</dbReference>
<reference evidence="1 2" key="1">
    <citation type="submission" date="2016-10" db="EMBL/GenBank/DDBJ databases">
        <authorList>
            <person name="de Groot N.N."/>
        </authorList>
    </citation>
    <scope>NUCLEOTIDE SEQUENCE [LARGE SCALE GENOMIC DNA]</scope>
    <source>
        <strain evidence="1 2">CDM_5</strain>
    </source>
</reference>